<evidence type="ECO:0000256" key="1">
    <source>
        <dbReference type="SAM" id="SignalP"/>
    </source>
</evidence>
<evidence type="ECO:0000313" key="3">
    <source>
        <dbReference type="EMBL" id="KAK0617576.1"/>
    </source>
</evidence>
<evidence type="ECO:0000259" key="2">
    <source>
        <dbReference type="Pfam" id="PF12697"/>
    </source>
</evidence>
<keyword evidence="3" id="KW-0378">Hydrolase</keyword>
<dbReference type="InterPro" id="IPR029058">
    <property type="entry name" value="AB_hydrolase_fold"/>
</dbReference>
<dbReference type="InterPro" id="IPR000073">
    <property type="entry name" value="AB_hydrolase_1"/>
</dbReference>
<gene>
    <name evidence="3" type="ORF">B0T14DRAFT_525481</name>
</gene>
<sequence>MYLASTAFIAIISASIASASASKNPRPPLPPPPKCRSLELSVHATAENIHFTNPPNQNDAAAIRNWLFSALADPTGSYMNGTEPISGVYTVGATYCEPRGNTPRRRHRTLQVLVHGMTYSKELWAGLGASEAYNWHAYATRAGYYTLAVNRLGRGQLDHYPDPITENQSALQDKFTQELLIRLRQGGFPRSLRLPSFEKIIYVGHSFGSALGNHVAADNPEAADAYVLTGYSSTVALPVNLIADFASAAIVNPERFSGLPLGYWAGQTESIRTEYMYAGNYDLVLPPRDFETHDIFAVGEGLSPGFEMRVTAFTGPVVVVTGDLDTSFCPDGRATCMETLERTRELFPLADFSVMMPKDIGHTLTLHLSAPEVIVQVLEWLDSYF</sequence>
<proteinExistence type="predicted"/>
<name>A0AA39WLF2_9PEZI</name>
<keyword evidence="1" id="KW-0732">Signal</keyword>
<feature type="signal peptide" evidence="1">
    <location>
        <begin position="1"/>
        <end position="21"/>
    </location>
</feature>
<reference evidence="3" key="1">
    <citation type="submission" date="2023-06" db="EMBL/GenBank/DDBJ databases">
        <title>Genome-scale phylogeny and comparative genomics of the fungal order Sordariales.</title>
        <authorList>
            <consortium name="Lawrence Berkeley National Laboratory"/>
            <person name="Hensen N."/>
            <person name="Bonometti L."/>
            <person name="Westerberg I."/>
            <person name="Brannstrom I.O."/>
            <person name="Guillou S."/>
            <person name="Cros-Aarteil S."/>
            <person name="Calhoun S."/>
            <person name="Haridas S."/>
            <person name="Kuo A."/>
            <person name="Mondo S."/>
            <person name="Pangilinan J."/>
            <person name="Riley R."/>
            <person name="Labutti K."/>
            <person name="Andreopoulos B."/>
            <person name="Lipzen A."/>
            <person name="Chen C."/>
            <person name="Yanf M."/>
            <person name="Daum C."/>
            <person name="Ng V."/>
            <person name="Clum A."/>
            <person name="Steindorff A."/>
            <person name="Ohm R."/>
            <person name="Martin F."/>
            <person name="Silar P."/>
            <person name="Natvig D."/>
            <person name="Lalanne C."/>
            <person name="Gautier V."/>
            <person name="Ament-Velasquez S.L."/>
            <person name="Kruys A."/>
            <person name="Hutchinson M.I."/>
            <person name="Powell A.J."/>
            <person name="Barry K."/>
            <person name="Miller A.N."/>
            <person name="Grigoriev I.V."/>
            <person name="Debuchy R."/>
            <person name="Gladieux P."/>
            <person name="Thoren M.H."/>
            <person name="Johannesson H."/>
        </authorList>
    </citation>
    <scope>NUCLEOTIDE SEQUENCE</scope>
    <source>
        <strain evidence="3">CBS 606.72</strain>
    </source>
</reference>
<keyword evidence="4" id="KW-1185">Reference proteome</keyword>
<feature type="chain" id="PRO_5041410965" evidence="1">
    <location>
        <begin position="22"/>
        <end position="385"/>
    </location>
</feature>
<accession>A0AA39WLF2</accession>
<dbReference type="SUPFAM" id="SSF53474">
    <property type="entry name" value="alpha/beta-Hydrolases"/>
    <property type="match status" value="1"/>
</dbReference>
<comment type="caution">
    <text evidence="3">The sequence shown here is derived from an EMBL/GenBank/DDBJ whole genome shotgun (WGS) entry which is preliminary data.</text>
</comment>
<dbReference type="Proteomes" id="UP001175000">
    <property type="component" value="Unassembled WGS sequence"/>
</dbReference>
<dbReference type="Gene3D" id="3.40.50.1820">
    <property type="entry name" value="alpha/beta hydrolase"/>
    <property type="match status" value="1"/>
</dbReference>
<organism evidence="3 4">
    <name type="scientific">Immersiella caudata</name>
    <dbReference type="NCBI Taxonomy" id="314043"/>
    <lineage>
        <taxon>Eukaryota</taxon>
        <taxon>Fungi</taxon>
        <taxon>Dikarya</taxon>
        <taxon>Ascomycota</taxon>
        <taxon>Pezizomycotina</taxon>
        <taxon>Sordariomycetes</taxon>
        <taxon>Sordariomycetidae</taxon>
        <taxon>Sordariales</taxon>
        <taxon>Lasiosphaeriaceae</taxon>
        <taxon>Immersiella</taxon>
    </lineage>
</organism>
<dbReference type="GO" id="GO:0016787">
    <property type="term" value="F:hydrolase activity"/>
    <property type="evidence" value="ECO:0007669"/>
    <property type="project" value="UniProtKB-KW"/>
</dbReference>
<dbReference type="Pfam" id="PF12697">
    <property type="entry name" value="Abhydrolase_6"/>
    <property type="match status" value="1"/>
</dbReference>
<evidence type="ECO:0000313" key="4">
    <source>
        <dbReference type="Proteomes" id="UP001175000"/>
    </source>
</evidence>
<dbReference type="AlphaFoldDB" id="A0AA39WLF2"/>
<dbReference type="EMBL" id="JAULSU010000005">
    <property type="protein sequence ID" value="KAK0617576.1"/>
    <property type="molecule type" value="Genomic_DNA"/>
</dbReference>
<protein>
    <submittedName>
        <fullName evidence="3">Alpha/Beta hydrolase protein</fullName>
    </submittedName>
</protein>
<feature type="domain" description="AB hydrolase-1" evidence="2">
    <location>
        <begin position="112"/>
        <end position="376"/>
    </location>
</feature>